<feature type="region of interest" description="Disordered" evidence="1">
    <location>
        <begin position="1"/>
        <end position="28"/>
    </location>
</feature>
<protein>
    <submittedName>
        <fullName evidence="3">Uncharacterized protein</fullName>
    </submittedName>
</protein>
<keyword evidence="4" id="KW-1185">Reference proteome</keyword>
<name>L9ZCD9_NATA2</name>
<dbReference type="Proteomes" id="UP000011511">
    <property type="component" value="Unassembled WGS sequence"/>
</dbReference>
<reference evidence="3 4" key="1">
    <citation type="journal article" date="2014" name="PLoS Genet.">
        <title>Phylogenetically driven sequencing of extremely halophilic archaea reveals strategies for static and dynamic osmo-response.</title>
        <authorList>
            <person name="Becker E.A."/>
            <person name="Seitzer P.M."/>
            <person name="Tritt A."/>
            <person name="Larsen D."/>
            <person name="Krusor M."/>
            <person name="Yao A.I."/>
            <person name="Wu D."/>
            <person name="Madern D."/>
            <person name="Eisen J.A."/>
            <person name="Darling A.E."/>
            <person name="Facciotti M.T."/>
        </authorList>
    </citation>
    <scope>NUCLEOTIDE SEQUENCE [LARGE SCALE GENOMIC DNA]</scope>
    <source>
        <strain evidence="3 4">JCM 12890</strain>
    </source>
</reference>
<keyword evidence="2" id="KW-1133">Transmembrane helix</keyword>
<comment type="caution">
    <text evidence="3">The sequence shown here is derived from an EMBL/GenBank/DDBJ whole genome shotgun (WGS) entry which is preliminary data.</text>
</comment>
<evidence type="ECO:0000256" key="2">
    <source>
        <dbReference type="SAM" id="Phobius"/>
    </source>
</evidence>
<dbReference type="EMBL" id="AOIK01000043">
    <property type="protein sequence ID" value="ELY83671.1"/>
    <property type="molecule type" value="Genomic_DNA"/>
</dbReference>
<accession>L9ZCD9</accession>
<sequence length="183" mass="20407">MGSSVEETEKQEEEESEEEETDTSTEARRHALEDARRVLDHELQSLNDVTQKSWRIVQFNGLVATVFAALVPIQSGLNQLTLIPGLVLAAAALVLGYSTYTAFQTQERERVRTGPETDMYRAVSDHDYEEDEYLSHALRIHADDIDAMQPTTEDKSEDVDRALLTSILGVILLVAGALLLFTV</sequence>
<keyword evidence="2" id="KW-0472">Membrane</keyword>
<organism evidence="3 4">
    <name type="scientific">Natrinema altunense (strain JCM 12890 / CGMCC 1.3731 / AJ2)</name>
    <dbReference type="NCBI Taxonomy" id="1227494"/>
    <lineage>
        <taxon>Archaea</taxon>
        <taxon>Methanobacteriati</taxon>
        <taxon>Methanobacteriota</taxon>
        <taxon>Stenosarchaea group</taxon>
        <taxon>Halobacteria</taxon>
        <taxon>Halobacteriales</taxon>
        <taxon>Natrialbaceae</taxon>
        <taxon>Natrinema</taxon>
    </lineage>
</organism>
<feature type="transmembrane region" description="Helical" evidence="2">
    <location>
        <begin position="162"/>
        <end position="181"/>
    </location>
</feature>
<dbReference type="AlphaFoldDB" id="L9ZCD9"/>
<evidence type="ECO:0000256" key="1">
    <source>
        <dbReference type="SAM" id="MobiDB-lite"/>
    </source>
</evidence>
<feature type="transmembrane region" description="Helical" evidence="2">
    <location>
        <begin position="83"/>
        <end position="103"/>
    </location>
</feature>
<feature type="transmembrane region" description="Helical" evidence="2">
    <location>
        <begin position="59"/>
        <end position="77"/>
    </location>
</feature>
<feature type="compositionally biased region" description="Acidic residues" evidence="1">
    <location>
        <begin position="9"/>
        <end position="23"/>
    </location>
</feature>
<proteinExistence type="predicted"/>
<evidence type="ECO:0000313" key="4">
    <source>
        <dbReference type="Proteomes" id="UP000011511"/>
    </source>
</evidence>
<gene>
    <name evidence="3" type="ORF">C485_18002</name>
</gene>
<keyword evidence="2" id="KW-0812">Transmembrane</keyword>
<evidence type="ECO:0000313" key="3">
    <source>
        <dbReference type="EMBL" id="ELY83671.1"/>
    </source>
</evidence>